<protein>
    <recommendedName>
        <fullName evidence="2">BRCT domain-containing protein</fullName>
    </recommendedName>
</protein>
<dbReference type="InterPro" id="IPR036420">
    <property type="entry name" value="BRCT_dom_sf"/>
</dbReference>
<dbReference type="SMART" id="SM00292">
    <property type="entry name" value="BRCT"/>
    <property type="match status" value="2"/>
</dbReference>
<dbReference type="PANTHER" id="PTHR47667">
    <property type="entry name" value="REGULATOR OF TY1 TRANSPOSITION PROTEIN 107"/>
    <property type="match status" value="1"/>
</dbReference>
<dbReference type="Proteomes" id="UP000284706">
    <property type="component" value="Unassembled WGS sequence"/>
</dbReference>
<dbReference type="InterPro" id="IPR001357">
    <property type="entry name" value="BRCT_dom"/>
</dbReference>
<dbReference type="CDD" id="cd18436">
    <property type="entry name" value="BRCT_BRC1_like_rpt2"/>
    <property type="match status" value="1"/>
</dbReference>
<evidence type="ECO:0000313" key="4">
    <source>
        <dbReference type="Proteomes" id="UP000284706"/>
    </source>
</evidence>
<dbReference type="InParanoid" id="A0A409X6S8"/>
<dbReference type="GO" id="GO:0035361">
    <property type="term" value="C:Cul8-RING ubiquitin ligase complex"/>
    <property type="evidence" value="ECO:0007669"/>
    <property type="project" value="TreeGrafter"/>
</dbReference>
<evidence type="ECO:0000313" key="3">
    <source>
        <dbReference type="EMBL" id="PPQ86466.1"/>
    </source>
</evidence>
<dbReference type="GO" id="GO:0006302">
    <property type="term" value="P:double-strand break repair"/>
    <property type="evidence" value="ECO:0007669"/>
    <property type="project" value="TreeGrafter"/>
</dbReference>
<feature type="domain" description="BRCT" evidence="2">
    <location>
        <begin position="1"/>
        <end position="120"/>
    </location>
</feature>
<dbReference type="PANTHER" id="PTHR47667:SF1">
    <property type="entry name" value="REGULATOR OF TY1 TRANSPOSITION PROTEIN 107"/>
    <property type="match status" value="1"/>
</dbReference>
<sequence length="517" mass="56948">MALFAQVTYHLSSSLLPTVATQLETLLQLNGATRAAGVDDPRLTHVVAESYGFEGWERVVRRAFGEVLGQEGAAQNGEATTGDAEVGKDVHGRRVEVVTPKWVERSVVLGKIQPEIFFSADPAMLFSGVCACSTELPSADLETLSAGITALGGQWRASLTKEITHLFAVSPDSAKYAAAMHYKDETGIKVVLPHWFDDVVKLGVRGLGEEPYEWPDPGILRGPEGLDVSMGRERDRDKGRDKDKENVPEVQSQKERVKRNMYATAHLFTQPMNRSSPPTEKDITLATSTSVALPISKHPPHASASSNGNASILSALGVGVGVGADGGAGVQNHVWAGRKILLSRTLQLYRNRHEAVRVNVERAGGVVLRYEGDDEDGDVFEGGLKAGEDQGGLYEKLTKKEKMRRRREAELVEECDVLVTRWRYGRAYVQAVREAKTVGTLAWLFHVQSTGIFSRPLDQILHYPIPKRPIDGFEHHVSDAALLFSPLLAFYMPPDLVPMDLWSFLKFPAYILLKIRF</sequence>
<evidence type="ECO:0000256" key="1">
    <source>
        <dbReference type="SAM" id="MobiDB-lite"/>
    </source>
</evidence>
<dbReference type="AlphaFoldDB" id="A0A409X6S8"/>
<dbReference type="Pfam" id="PF12738">
    <property type="entry name" value="PTCB-BRCT"/>
    <property type="match status" value="1"/>
</dbReference>
<organism evidence="3 4">
    <name type="scientific">Gymnopilus dilepis</name>
    <dbReference type="NCBI Taxonomy" id="231916"/>
    <lineage>
        <taxon>Eukaryota</taxon>
        <taxon>Fungi</taxon>
        <taxon>Dikarya</taxon>
        <taxon>Basidiomycota</taxon>
        <taxon>Agaricomycotina</taxon>
        <taxon>Agaricomycetes</taxon>
        <taxon>Agaricomycetidae</taxon>
        <taxon>Agaricales</taxon>
        <taxon>Agaricineae</taxon>
        <taxon>Hymenogastraceae</taxon>
        <taxon>Gymnopilus</taxon>
    </lineage>
</organism>
<dbReference type="STRING" id="231916.A0A409X6S8"/>
<evidence type="ECO:0000259" key="2">
    <source>
        <dbReference type="PROSITE" id="PS50172"/>
    </source>
</evidence>
<dbReference type="EMBL" id="NHYE01004068">
    <property type="protein sequence ID" value="PPQ86466.1"/>
    <property type="molecule type" value="Genomic_DNA"/>
</dbReference>
<dbReference type="PROSITE" id="PS50172">
    <property type="entry name" value="BRCT"/>
    <property type="match status" value="2"/>
</dbReference>
<proteinExistence type="predicted"/>
<feature type="compositionally biased region" description="Basic and acidic residues" evidence="1">
    <location>
        <begin position="230"/>
        <end position="255"/>
    </location>
</feature>
<dbReference type="InterPro" id="IPR053036">
    <property type="entry name" value="CellCycle_DNARepair_Reg"/>
</dbReference>
<gene>
    <name evidence="3" type="ORF">CVT26_011853</name>
</gene>
<dbReference type="SUPFAM" id="SSF52113">
    <property type="entry name" value="BRCT domain"/>
    <property type="match status" value="2"/>
</dbReference>
<keyword evidence="4" id="KW-1185">Reference proteome</keyword>
<dbReference type="OrthoDB" id="342264at2759"/>
<dbReference type="Gene3D" id="3.40.50.10190">
    <property type="entry name" value="BRCT domain"/>
    <property type="match status" value="2"/>
</dbReference>
<feature type="domain" description="BRCT" evidence="2">
    <location>
        <begin position="121"/>
        <end position="201"/>
    </location>
</feature>
<accession>A0A409X6S8</accession>
<dbReference type="GO" id="GO:0005634">
    <property type="term" value="C:nucleus"/>
    <property type="evidence" value="ECO:0007669"/>
    <property type="project" value="TreeGrafter"/>
</dbReference>
<dbReference type="GO" id="GO:1990683">
    <property type="term" value="P:DNA double-strand break attachment to nuclear envelope"/>
    <property type="evidence" value="ECO:0007669"/>
    <property type="project" value="TreeGrafter"/>
</dbReference>
<feature type="region of interest" description="Disordered" evidence="1">
    <location>
        <begin position="213"/>
        <end position="256"/>
    </location>
</feature>
<reference evidence="3 4" key="1">
    <citation type="journal article" date="2018" name="Evol. Lett.">
        <title>Horizontal gene cluster transfer increased hallucinogenic mushroom diversity.</title>
        <authorList>
            <person name="Reynolds H.T."/>
            <person name="Vijayakumar V."/>
            <person name="Gluck-Thaler E."/>
            <person name="Korotkin H.B."/>
            <person name="Matheny P.B."/>
            <person name="Slot J.C."/>
        </authorList>
    </citation>
    <scope>NUCLEOTIDE SEQUENCE [LARGE SCALE GENOMIC DNA]</scope>
    <source>
        <strain evidence="3 4">SRW20</strain>
    </source>
</reference>
<name>A0A409X6S8_9AGAR</name>
<comment type="caution">
    <text evidence="3">The sequence shown here is derived from an EMBL/GenBank/DDBJ whole genome shotgun (WGS) entry which is preliminary data.</text>
</comment>